<keyword evidence="6" id="KW-1015">Disulfide bond</keyword>
<dbReference type="OrthoDB" id="6484170at2759"/>
<dbReference type="SMART" id="SM00216">
    <property type="entry name" value="VWD"/>
    <property type="match status" value="1"/>
</dbReference>
<dbReference type="InterPro" id="IPR015819">
    <property type="entry name" value="Lipid_transp_b-sht_shell"/>
</dbReference>
<organism evidence="13">
    <name type="scientific">Homarus americanus</name>
    <name type="common">American lobster</name>
    <dbReference type="NCBI Taxonomy" id="6706"/>
    <lineage>
        <taxon>Eukaryota</taxon>
        <taxon>Metazoa</taxon>
        <taxon>Ecdysozoa</taxon>
        <taxon>Arthropoda</taxon>
        <taxon>Crustacea</taxon>
        <taxon>Multicrustacea</taxon>
        <taxon>Malacostraca</taxon>
        <taxon>Eumalacostraca</taxon>
        <taxon>Eucarida</taxon>
        <taxon>Decapoda</taxon>
        <taxon>Pleocyemata</taxon>
        <taxon>Astacidea</taxon>
        <taxon>Nephropoidea</taxon>
        <taxon>Nephropidae</taxon>
        <taxon>Homarus</taxon>
    </lineage>
</organism>
<feature type="coiled-coil region" evidence="9">
    <location>
        <begin position="2188"/>
        <end position="2215"/>
    </location>
</feature>
<dbReference type="InterPro" id="IPR050733">
    <property type="entry name" value="Vitellogenin/Apolipophorin"/>
</dbReference>
<evidence type="ECO:0000259" key="11">
    <source>
        <dbReference type="PROSITE" id="PS51211"/>
    </source>
</evidence>
<proteinExistence type="evidence at transcript level"/>
<keyword evidence="1" id="KW-0813">Transport</keyword>
<dbReference type="Gene3D" id="2.20.50.20">
    <property type="entry name" value="Lipovitellin. Chain A, domain 3"/>
    <property type="match status" value="1"/>
</dbReference>
<dbReference type="PANTHER" id="PTHR23345:SF15">
    <property type="entry name" value="VITELLOGENIN 1-RELATED"/>
    <property type="match status" value="1"/>
</dbReference>
<dbReference type="Pfam" id="PF01347">
    <property type="entry name" value="Vitellogenin_N"/>
    <property type="match status" value="1"/>
</dbReference>
<dbReference type="InterPro" id="IPR011030">
    <property type="entry name" value="Lipovitellin_superhlx_dom"/>
</dbReference>
<feature type="domain" description="VWFD" evidence="12">
    <location>
        <begin position="2347"/>
        <end position="2510"/>
    </location>
</feature>
<dbReference type="InterPro" id="IPR015255">
    <property type="entry name" value="Vitellinogen_open_b-sht"/>
</dbReference>
<sequence length="2583" mass="292157">MTTSTALLVPPLVVGAGASPWGGNTPRCSTECPVAGSPKLFYQPEHTYTYTYSGKSHIHLKGVEGGVTGTAWSSQVELSWITPCDVVIFIKNSKVDGAQVSQPAAKFLEKYPMVVALTDGRVQHVCTHPEDDVWSINIKKGIASAFQNSLPSNSTINSGQNITETDVVGKCPTHYEVEREGHKVIVKKEKNHRLCKKRYPTPAETQMPWLKGPLPLEESECRCKQEITNGIYSSIICHDKKVVRPSYGAYKYVEAKQESTLRYVSLSSQQPPAIPQGSLVRKSLRYSYHTLNKDPSMVAELDQTMTQICEKTKDVVERDAAALVAKAVQLLRRVPEEAVKQTLDKIRAGRYCQDHSKLESLFLDAVSFIHESGAVKVMVDELVMARATVSRAALYTAAFYLQPRPCIHAMMALKPMFESSQPLPRATLAAASMVNTYCRHNHHCYEEAPVKSLVEALGNKLQRQCSPSADERTQKAALATLKTLGNMGVMTQEVARFVMTCVDTEGVKINVRVAAAQAFRQVKCERHQTEHLVNIAVHPAKNTEFRIASYLMAMRCVRQKDLQMIVNNTYHEKHSKNTQVRGFILSHLLNLQDTNTPHKDYLRYLLTNTLLPRDYKTDFRKYSRNIDMSYFAPSLGVGAGVESNIIYVPGSFVPRSVDFNFTAAFEGISMNIGEVGARLEGLEPVIEEVFGPEGYLQRTSFSQILTDMTTFVEQKGNKILEKLQQDLRQKRSIDLSTLINFLGNLYSDQSRVTRADVFARFMGQEITFASLAGDLKHISADEMIESFFSYFDDIPPQMKNLAHQFQHERLKLTLDYHLSPPSRAYHSKLQLNGKAVGGLKMQGNLNLIDILFNWRNGENLFKIIPSLSVQVDGFVGYDSYNSKLGLEMRNTISSSNGVSIMVKPKNANELELHLDVPVKMDLIAVKSQIYMMKQIRGQPRTEISPPSSEGGSVRYQSCNTILESLLGLKFCYDFNFPNLIRTSSLPLSEPVVAKLFVEKTEPSMKGYLMTANIQGERNKKIIKIKVETSGSSSPREAQVILSYTKQEESYQLSADIKSSSINSDISTTIVNRQGHKGVEVYAKFKSSQTEISRGIKMDYKTISTSNEQKYGIEVYVSRSKEFSSQSQVIEAKFAKKVNHPEISLDVLLKTMNALRNYLNMHFEVGTDLTYTQYSRLPLPTKLRKFEFQSGMKDWQVTSFIRQTKESGEMSVYSSVFNIKRSTQDMIVAEAKHNIEGTFGQNLVVETAVTVKMGSAEYKAASNIHCERNKKGISMQMVRSGDATKVIELKAISDYSGQSYNVKMMLEMPEWIRTIKFESRVVEQGQDSYMVEAALKHGESVILHVQGPLTLRLTSQVVQLQTDMKITTMTSQQLKLTSMFFFGENKQMLSIVVSTQEPIFILEWNMKSGSSQGTVIGVRFLLPALIDNKVDAIIQERLGHVSFNTQLLPKSSSARRIKGFTDIDLQNKKWTADFSWTPIMTKNKKISLDTTMISSPSNPGRASIHGNVKYMAQMYHVKLDVDAENLMHSRSGDNKFNFEVTTPSQNTIDLNIITNFESRSTKVNTNFLYKNQQNNKAYKLISAMDLEKLGSPYSYKLNSELSYTSPQGQQTTLHAEAKHQITPEERELHYKATVTSPALTNPLQVEMSTVNKENSYSVKAMAQEDMFIWHLETVPQGGVKTLQMSVDVKSIRDFMKTVRMLVGVNSGEQIVMLTEQRERTEYGIHYHKPTPTTYTMRVEYPTRTIEGEATYSPTEASVKVYPNKRESNAKYELTGKSSHTYWDQKSKFEGHISHPSLTRDIRVEVQYSVTGENMRGTIELDIFPDTADKITGTLQSTLVANNTVRVETSLTSKMLKVSPKFIMVTAYAPHTVGFDLKFQKSPSSPVSFQMSASYDRVTDKDFPAAFRVVTEEGTMVDIAGEMERKEERGCQGVKIKGVAQTSLLGSYHIYSRICRPAFIELITSKHGSQMECITKFGLQDPYNIELNMSEGDRDQLQRRAIAMARVLLASPTIIDVDLAYKPEKVAEVQNDVNEKYQRVMQSLDRWVNSIYQYLQQQAQQQGSHFPNPEILKLMNEAKLDLQQIYDGVIYGQVMPWCKALCEVLWGPTVTHIIQVVSEILSQVYRVQRDLQTRIVQETAAWNEQLRDLLTYLSNVVAQTSHWMESGEMPQPVRRLMEQLEQTRIFRMIMMEMDAMREQYQEEYEAIKQVVAKVKHTLQQDIRKNFERITRIPVVQQNIKWIIQDLSTVNMIPYKVKEYINEILQEAMCPLGLTKIERAMKFNIHLHKPFYSLIHLLLVVRLTPIYYLQEMKLPWVYDSFLPIPVNNLWWAYYSMMPRQPTDMLPPYNRTAMVVGDTEILTFDGAVLRVPSSPCKVVLAAYASNKLTMAHPQPSAPPQITLSTRATTVTIKPDFRVDVGGQEMSSSQQTQGDVTIQKTPREVNMTSPFITVRVFREERVISVNVSGWTFGRLAGLLGTYDGEVGNDWLMPSGIRAPSLQELVSSWQEDQHCQTPAISPVNPANISLQKKVQCHALLGVRSRCYPLVHPEPFIKMCYGARQPWDAAQGYRAICSRKGVELMMPLVN</sequence>
<keyword evidence="2 10" id="KW-0732">Signal</keyword>
<dbReference type="PROSITE" id="PS51211">
    <property type="entry name" value="VITELLOGENIN"/>
    <property type="match status" value="1"/>
</dbReference>
<comment type="caution">
    <text evidence="8">Lacks conserved residue(s) required for the propagation of feature annotation.</text>
</comment>
<dbReference type="PROSITE" id="PS51233">
    <property type="entry name" value="VWFD"/>
    <property type="match status" value="1"/>
</dbReference>
<keyword evidence="5" id="KW-0446">Lipid-binding</keyword>
<dbReference type="EMBL" id="EF422415">
    <property type="protein sequence ID" value="ABO09863.1"/>
    <property type="molecule type" value="mRNA"/>
</dbReference>
<dbReference type="SMART" id="SM01169">
    <property type="entry name" value="DUF1943"/>
    <property type="match status" value="1"/>
</dbReference>
<evidence type="ECO:0000256" key="7">
    <source>
        <dbReference type="ARBA" id="ARBA00023180"/>
    </source>
</evidence>
<feature type="signal peptide" evidence="10">
    <location>
        <begin position="1"/>
        <end position="18"/>
    </location>
</feature>
<evidence type="ECO:0000259" key="12">
    <source>
        <dbReference type="PROSITE" id="PS51233"/>
    </source>
</evidence>
<dbReference type="InterPro" id="IPR015817">
    <property type="entry name" value="Vitellinogen_open_b-sht_sub1"/>
</dbReference>
<dbReference type="GO" id="GO:0008289">
    <property type="term" value="F:lipid binding"/>
    <property type="evidence" value="ECO:0007669"/>
    <property type="project" value="UniProtKB-KW"/>
</dbReference>
<dbReference type="InterPro" id="IPR001747">
    <property type="entry name" value="Vitellogenin_N"/>
</dbReference>
<evidence type="ECO:0000256" key="10">
    <source>
        <dbReference type="SAM" id="SignalP"/>
    </source>
</evidence>
<name>A3RKP7_HOMAM</name>
<dbReference type="InterPro" id="IPR015816">
    <property type="entry name" value="Vitellinogen_b-sht_N"/>
</dbReference>
<evidence type="ECO:0000256" key="6">
    <source>
        <dbReference type="ARBA" id="ARBA00023157"/>
    </source>
</evidence>
<dbReference type="FunFam" id="2.20.50.20:FF:000007">
    <property type="entry name" value="von Willebrand factor type D domaincontaining protein"/>
    <property type="match status" value="1"/>
</dbReference>
<evidence type="ECO:0000256" key="2">
    <source>
        <dbReference type="ARBA" id="ARBA00022729"/>
    </source>
</evidence>
<keyword evidence="3" id="KW-0758">Storage protein</keyword>
<protein>
    <submittedName>
        <fullName evidence="13">Vitellogenin</fullName>
    </submittedName>
</protein>
<evidence type="ECO:0000256" key="4">
    <source>
        <dbReference type="ARBA" id="ARBA00023055"/>
    </source>
</evidence>
<dbReference type="InterPro" id="IPR001846">
    <property type="entry name" value="VWF_type-D"/>
</dbReference>
<evidence type="ECO:0000256" key="9">
    <source>
        <dbReference type="SAM" id="Coils"/>
    </source>
</evidence>
<feature type="chain" id="PRO_5002658561" evidence="10">
    <location>
        <begin position="19"/>
        <end position="2583"/>
    </location>
</feature>
<dbReference type="GO" id="GO:0045735">
    <property type="term" value="F:nutrient reservoir activity"/>
    <property type="evidence" value="ECO:0007669"/>
    <property type="project" value="UniProtKB-KW"/>
</dbReference>
<keyword evidence="4" id="KW-0445">Lipid transport</keyword>
<evidence type="ECO:0000256" key="1">
    <source>
        <dbReference type="ARBA" id="ARBA00022448"/>
    </source>
</evidence>
<dbReference type="PANTHER" id="PTHR23345">
    <property type="entry name" value="VITELLOGENIN-RELATED"/>
    <property type="match status" value="1"/>
</dbReference>
<keyword evidence="7" id="KW-0325">Glycoprotein</keyword>
<dbReference type="Gene3D" id="1.25.10.20">
    <property type="entry name" value="Vitellinogen, superhelical"/>
    <property type="match status" value="1"/>
</dbReference>
<accession>A3RKP7</accession>
<evidence type="ECO:0000256" key="8">
    <source>
        <dbReference type="PROSITE-ProRule" id="PRU00557"/>
    </source>
</evidence>
<evidence type="ECO:0000256" key="5">
    <source>
        <dbReference type="ARBA" id="ARBA00023121"/>
    </source>
</evidence>
<feature type="domain" description="Vitellogenin" evidence="11">
    <location>
        <begin position="42"/>
        <end position="657"/>
    </location>
</feature>
<dbReference type="SUPFAM" id="SSF48431">
    <property type="entry name" value="Lipovitellin-phosvitin complex, superhelical domain"/>
    <property type="match status" value="1"/>
</dbReference>
<keyword evidence="9" id="KW-0175">Coiled coil</keyword>
<reference evidence="13" key="2">
    <citation type="submission" date="2007-02" db="EMBL/GenBank/DDBJ databases">
        <title>Molecular characterization of the lobster (Homarus americanus) vitellogenin cDNA.</title>
        <authorList>
            <person name="Hui J.H.L."/>
            <person name="Tiu S.H.K."/>
            <person name="Chan S.-M."/>
        </authorList>
    </citation>
    <scope>NUCLEOTIDE SEQUENCE</scope>
</reference>
<dbReference type="GO" id="GO:0005319">
    <property type="term" value="F:lipid transporter activity"/>
    <property type="evidence" value="ECO:0007669"/>
    <property type="project" value="InterPro"/>
</dbReference>
<evidence type="ECO:0000256" key="3">
    <source>
        <dbReference type="ARBA" id="ARBA00022761"/>
    </source>
</evidence>
<dbReference type="Pfam" id="PF00094">
    <property type="entry name" value="VWD"/>
    <property type="match status" value="1"/>
</dbReference>
<dbReference type="SUPFAM" id="SSF56968">
    <property type="entry name" value="Lipovitellin-phosvitin complex, beta-sheet shell regions"/>
    <property type="match status" value="2"/>
</dbReference>
<dbReference type="Pfam" id="PF09172">
    <property type="entry name" value="Vit_open_b-sht"/>
    <property type="match status" value="1"/>
</dbReference>
<reference evidence="13" key="1">
    <citation type="submission" date="2007-02" db="EMBL/GenBank/DDBJ databases">
        <title>Cloning of the lobster (Homarus americanus) vitellogenin: conservation in gene structure and expression pattern among decapods.</title>
        <authorList>
            <person name="Hui J.H.L."/>
            <person name="Tiu S.H.K."/>
            <person name="Chan S.-M."/>
        </authorList>
    </citation>
    <scope>NUCLEOTIDE SEQUENCE</scope>
</reference>
<dbReference type="SMART" id="SM00638">
    <property type="entry name" value="LPD_N"/>
    <property type="match status" value="1"/>
</dbReference>
<dbReference type="Gene3D" id="2.30.230.10">
    <property type="entry name" value="Lipovitellin, beta-sheet shell regions, chain A"/>
    <property type="match status" value="1"/>
</dbReference>
<evidence type="ECO:0000313" key="13">
    <source>
        <dbReference type="EMBL" id="ABO09863.1"/>
    </source>
</evidence>